<dbReference type="InterPro" id="IPR051797">
    <property type="entry name" value="TrmB-like"/>
</dbReference>
<dbReference type="RefSeq" id="WP_176161669.1">
    <property type="nucleotide sequence ID" value="NZ_CP054929.1"/>
</dbReference>
<dbReference type="Gene3D" id="1.10.10.10">
    <property type="entry name" value="Winged helix-like DNA-binding domain superfamily/Winged helix DNA-binding domain"/>
    <property type="match status" value="1"/>
</dbReference>
<keyword evidence="4" id="KW-1185">Reference proteome</keyword>
<dbReference type="SUPFAM" id="SSF46894">
    <property type="entry name" value="C-terminal effector domain of the bipartite response regulators"/>
    <property type="match status" value="1"/>
</dbReference>
<dbReference type="CDD" id="cd06170">
    <property type="entry name" value="LuxR_C_like"/>
    <property type="match status" value="1"/>
</dbReference>
<evidence type="ECO:0000256" key="1">
    <source>
        <dbReference type="SAM" id="MobiDB-lite"/>
    </source>
</evidence>
<dbReference type="SMART" id="SM00421">
    <property type="entry name" value="HTH_LUXR"/>
    <property type="match status" value="1"/>
</dbReference>
<dbReference type="InterPro" id="IPR000792">
    <property type="entry name" value="Tscrpt_reg_LuxR_C"/>
</dbReference>
<feature type="region of interest" description="Disordered" evidence="1">
    <location>
        <begin position="381"/>
        <end position="401"/>
    </location>
</feature>
<dbReference type="AlphaFoldDB" id="A0A7H8N607"/>
<gene>
    <name evidence="3" type="ORF">HUT08_10700</name>
</gene>
<dbReference type="GO" id="GO:0003677">
    <property type="term" value="F:DNA binding"/>
    <property type="evidence" value="ECO:0007669"/>
    <property type="project" value="InterPro"/>
</dbReference>
<evidence type="ECO:0000259" key="2">
    <source>
        <dbReference type="SMART" id="SM00421"/>
    </source>
</evidence>
<name>A0A7H8N607_9ACTN</name>
<dbReference type="GO" id="GO:0006355">
    <property type="term" value="P:regulation of DNA-templated transcription"/>
    <property type="evidence" value="ECO:0007669"/>
    <property type="project" value="InterPro"/>
</dbReference>
<dbReference type="InterPro" id="IPR016032">
    <property type="entry name" value="Sig_transdc_resp-reg_C-effctor"/>
</dbReference>
<protein>
    <submittedName>
        <fullName evidence="3">Response regulator transcription factor</fullName>
    </submittedName>
</protein>
<evidence type="ECO:0000313" key="4">
    <source>
        <dbReference type="Proteomes" id="UP000509303"/>
    </source>
</evidence>
<organism evidence="3 4">
    <name type="scientific">Streptomyces buecherae</name>
    <dbReference type="NCBI Taxonomy" id="2763006"/>
    <lineage>
        <taxon>Bacteria</taxon>
        <taxon>Bacillati</taxon>
        <taxon>Actinomycetota</taxon>
        <taxon>Actinomycetes</taxon>
        <taxon>Kitasatosporales</taxon>
        <taxon>Streptomycetaceae</taxon>
        <taxon>Streptomyces</taxon>
    </lineage>
</organism>
<dbReference type="InterPro" id="IPR036388">
    <property type="entry name" value="WH-like_DNA-bd_sf"/>
</dbReference>
<feature type="domain" description="HTH luxR-type" evidence="2">
    <location>
        <begin position="326"/>
        <end position="375"/>
    </location>
</feature>
<evidence type="ECO:0000313" key="3">
    <source>
        <dbReference type="EMBL" id="QKW49934.1"/>
    </source>
</evidence>
<reference evidence="3 4" key="1">
    <citation type="submission" date="2020-06" db="EMBL/GenBank/DDBJ databases">
        <title>Genome mining for natural products.</title>
        <authorList>
            <person name="Zhang B."/>
            <person name="Shi J."/>
            <person name="Ge H."/>
        </authorList>
    </citation>
    <scope>NUCLEOTIDE SEQUENCE [LARGE SCALE GENOMIC DNA]</scope>
    <source>
        <strain evidence="3 4">NA00687</strain>
    </source>
</reference>
<feature type="region of interest" description="Disordered" evidence="1">
    <location>
        <begin position="1"/>
        <end position="46"/>
    </location>
</feature>
<feature type="compositionally biased region" description="Low complexity" evidence="1">
    <location>
        <begin position="28"/>
        <end position="46"/>
    </location>
</feature>
<dbReference type="PANTHER" id="PTHR34293">
    <property type="entry name" value="HTH-TYPE TRANSCRIPTIONAL REGULATOR TRMBL2"/>
    <property type="match status" value="1"/>
</dbReference>
<sequence>MTTSPHDIDATALGPDAAPHPRAPRPAPSAGAAPRRGRQPAPQAASAEAEIEQLASLTPLEPAALEVYAHASRTTSIGLPDLVRLTGRPEDELTRCLQALLRLRLLRPAQAEPGRLTAVSPDYAELHLVEPAARRITELQETLGHVRGELAALADRYQEGVAHRLRGQGAEAVTGALPVRRRVAELLAHATREVLAAQPGAGGPQEAPWEPLELAEPVRACGLRVRALYQHTAQFHHAAVAQAEHLADLGCPARTLGDRFARALVVDRQVAVLALRGDPRGAVVVRDPSTVDFVAATFDRLWDQATPFPAKLGRQQAIAASDAVKSDIVRLLVAGEDDKAIARRMGMSVRTCQRHINEILRRLGARNRTRAGYLVHQYETEHGTTFDPRAEHGPAGRERAG</sequence>
<proteinExistence type="predicted"/>
<accession>A0A7H8N607</accession>
<dbReference type="Proteomes" id="UP000509303">
    <property type="component" value="Chromosome"/>
</dbReference>
<dbReference type="EMBL" id="CP054929">
    <property type="protein sequence ID" value="QKW49934.1"/>
    <property type="molecule type" value="Genomic_DNA"/>
</dbReference>
<dbReference type="Pfam" id="PF00196">
    <property type="entry name" value="GerE"/>
    <property type="match status" value="1"/>
</dbReference>
<dbReference type="PANTHER" id="PTHR34293:SF1">
    <property type="entry name" value="HTH-TYPE TRANSCRIPTIONAL REGULATOR TRMBL2"/>
    <property type="match status" value="1"/>
</dbReference>